<protein>
    <submittedName>
        <fullName evidence="10">MCE family protein</fullName>
    </submittedName>
</protein>
<dbReference type="GO" id="GO:0005886">
    <property type="term" value="C:plasma membrane"/>
    <property type="evidence" value="ECO:0007669"/>
    <property type="project" value="UniProtKB-SubCell"/>
</dbReference>
<proteinExistence type="predicted"/>
<feature type="transmembrane region" description="Helical" evidence="8">
    <location>
        <begin position="38"/>
        <end position="59"/>
    </location>
</feature>
<evidence type="ECO:0000256" key="6">
    <source>
        <dbReference type="ARBA" id="ARBA00023136"/>
    </source>
</evidence>
<keyword evidence="2" id="KW-1003">Cell membrane</keyword>
<gene>
    <name evidence="10" type="ORF">JJB74_27905</name>
</gene>
<organism evidence="10 11">
    <name type="scientific">Noviherbaspirillum pedocola</name>
    <dbReference type="NCBI Taxonomy" id="2801341"/>
    <lineage>
        <taxon>Bacteria</taxon>
        <taxon>Pseudomonadati</taxon>
        <taxon>Pseudomonadota</taxon>
        <taxon>Betaproteobacteria</taxon>
        <taxon>Burkholderiales</taxon>
        <taxon>Oxalobacteraceae</taxon>
        <taxon>Noviherbaspirillum</taxon>
    </lineage>
</organism>
<sequence>MADEIQQDGRETVERRAPESDELPEAAVAPRSRWKLQIIWLIPIVAALIGLWLAVSAILQKGPTIEISFKTAEGLEAGKTKLKYKDVDIGVVESVTLAKDLAGVVATAELMKDFKPHLVKDTRFWVVRPRISGGTVSGLSTLLSGAYIGVDVGRGKEITSRFVGAETPPAVRLDTPGTEFILNAENIGSFDAGVPLFYRQIPVGQVVSYELNRDGKGLRIKVFVNKPYDGFVTANTRFWNASGIKLKVDANGVRLDTQSLASVIIGGIAFDNPISESELPAAMKETSFVLFPDRDEAMKNPESDVLKFVMVFDQSVRGLTPGAPVDFRGINIGEVTAIRLSVQEGSGRVLTPVEVSLYPQRLRKLANESEERSSEQRRALLDAMVARGMRAQLRAGNLLTGQLYISVDYVPRPPQAAIAWQANPPEFPTAGGNLQEIQALLASIANKIDKMPLEEIGNNLRKSLGAANTLLARLDREVAPEMRETLGDARKALASVDRMMEPNHALQQDARATLREVQRAAGSLRVLADYLERHPEALLRGKSGEGQ</sequence>
<evidence type="ECO:0000313" key="11">
    <source>
        <dbReference type="Proteomes" id="UP000622890"/>
    </source>
</evidence>
<evidence type="ECO:0000256" key="8">
    <source>
        <dbReference type="SAM" id="Phobius"/>
    </source>
</evidence>
<dbReference type="EMBL" id="JAEPBG010000021">
    <property type="protein sequence ID" value="MBK4738464.1"/>
    <property type="molecule type" value="Genomic_DNA"/>
</dbReference>
<evidence type="ECO:0000259" key="9">
    <source>
        <dbReference type="Pfam" id="PF02470"/>
    </source>
</evidence>
<dbReference type="PANTHER" id="PTHR30462:SF0">
    <property type="entry name" value="INTERMEMBRANE TRANSPORT PROTEIN YEBT"/>
    <property type="match status" value="1"/>
</dbReference>
<keyword evidence="6 8" id="KW-0472">Membrane</keyword>
<feature type="domain" description="Mce/MlaD" evidence="9">
    <location>
        <begin position="62"/>
        <end position="152"/>
    </location>
</feature>
<evidence type="ECO:0000256" key="1">
    <source>
        <dbReference type="ARBA" id="ARBA00004533"/>
    </source>
</evidence>
<keyword evidence="5 8" id="KW-1133">Transmembrane helix</keyword>
<reference evidence="10" key="1">
    <citation type="submission" date="2021-01" db="EMBL/GenBank/DDBJ databases">
        <title>Genome sequence of strain Noviherbaspirillum sp. DKR-6.</title>
        <authorList>
            <person name="Chaudhary D.K."/>
        </authorList>
    </citation>
    <scope>NUCLEOTIDE SEQUENCE</scope>
    <source>
        <strain evidence="10">DKR-6</strain>
    </source>
</reference>
<evidence type="ECO:0000256" key="4">
    <source>
        <dbReference type="ARBA" id="ARBA00022692"/>
    </source>
</evidence>
<dbReference type="AlphaFoldDB" id="A0A934T316"/>
<dbReference type="Pfam" id="PF02470">
    <property type="entry name" value="MlaD"/>
    <property type="match status" value="3"/>
</dbReference>
<feature type="domain" description="Mce/MlaD" evidence="9">
    <location>
        <begin position="177"/>
        <end position="237"/>
    </location>
</feature>
<keyword evidence="3" id="KW-0997">Cell inner membrane</keyword>
<feature type="compositionally biased region" description="Basic and acidic residues" evidence="7">
    <location>
        <begin position="7"/>
        <end position="19"/>
    </location>
</feature>
<keyword evidence="11" id="KW-1185">Reference proteome</keyword>
<evidence type="ECO:0000256" key="7">
    <source>
        <dbReference type="SAM" id="MobiDB-lite"/>
    </source>
</evidence>
<dbReference type="RefSeq" id="WP_200597713.1">
    <property type="nucleotide sequence ID" value="NZ_JAEPBG010000021.1"/>
</dbReference>
<evidence type="ECO:0000256" key="2">
    <source>
        <dbReference type="ARBA" id="ARBA00022475"/>
    </source>
</evidence>
<feature type="domain" description="Mce/MlaD" evidence="9">
    <location>
        <begin position="308"/>
        <end position="408"/>
    </location>
</feature>
<accession>A0A934T316</accession>
<dbReference type="InterPro" id="IPR051800">
    <property type="entry name" value="PqiA-PqiB_transport"/>
</dbReference>
<keyword evidence="4 8" id="KW-0812">Transmembrane</keyword>
<evidence type="ECO:0000256" key="3">
    <source>
        <dbReference type="ARBA" id="ARBA00022519"/>
    </source>
</evidence>
<evidence type="ECO:0000313" key="10">
    <source>
        <dbReference type="EMBL" id="MBK4738464.1"/>
    </source>
</evidence>
<dbReference type="PANTHER" id="PTHR30462">
    <property type="entry name" value="INTERMEMBRANE TRANSPORT PROTEIN PQIB-RELATED"/>
    <property type="match status" value="1"/>
</dbReference>
<dbReference type="InterPro" id="IPR003399">
    <property type="entry name" value="Mce/MlaD"/>
</dbReference>
<dbReference type="Proteomes" id="UP000622890">
    <property type="component" value="Unassembled WGS sequence"/>
</dbReference>
<comment type="caution">
    <text evidence="10">The sequence shown here is derived from an EMBL/GenBank/DDBJ whole genome shotgun (WGS) entry which is preliminary data.</text>
</comment>
<comment type="subcellular location">
    <subcellularLocation>
        <location evidence="1">Cell inner membrane</location>
    </subcellularLocation>
</comment>
<evidence type="ECO:0000256" key="5">
    <source>
        <dbReference type="ARBA" id="ARBA00022989"/>
    </source>
</evidence>
<name>A0A934T316_9BURK</name>
<feature type="region of interest" description="Disordered" evidence="7">
    <location>
        <begin position="1"/>
        <end position="24"/>
    </location>
</feature>